<dbReference type="Pfam" id="PF04082">
    <property type="entry name" value="Fungal_trans"/>
    <property type="match status" value="1"/>
</dbReference>
<evidence type="ECO:0000256" key="2">
    <source>
        <dbReference type="ARBA" id="ARBA00023015"/>
    </source>
</evidence>
<sequence>MSPSPPPSSAGEPSDAKAKKRRVAAACEACRLRKLACDARQPCARCANDKRSCEYVERRPREILSKARVQELEDVIRLQGQLWDAVLPDYPMSVAQGVAATSGLHEAVQQAKRVLKGRETSYASSAAQSPSARLNTRTALPSANLPTPLPHRPPPPPYYTAKQHAQLDDYAPDTYEWSEDQGEADNPHVHPATEHAGSHPNHTASYLGLSSSATFMRAVRHLAAKGNEELLLAYDANVHAPPLPSEGTPGGAGVPPADEYQLPKWSSIRQYVDDFFRFFHRSLPLCHEPTIRAQLTGAVPFPTKPGSITLVNMIIALGAFSSSNNEDKNVGYKYFLVAKNALQRDMFGKGTLPLVQGLALMSNYLQHGNRPEDGYMCLGWALRMAVALGLHIEPTSSKLTPLEKEMRIRTWWSVISIESGVSVTFGRPHAFSAATFASMPLPINCDDDDLTVSHTQAPEDMPYVTQNTALIMQARLARSCIAVWDHVGSCPAQEPPSAAELRSLEQLIANDFDALLPTLRDWTTGPFMYQRASQVWRSRDFRALLFRPLLLGAAWDSKTFSELSHDEQLAISACRSLAMENLTEIGAFVASDPDHTRAAEWYAVFFAFQSVLSLLLSVIWEPTHPSADLWRRTVLSTAAWFRELRTLARLGNSYASIIDRILELADIARESVPSSAAGPSLGFTPSSDHNLDSATTNPATAPNLSAVTAVDLQRYWSEIWGDASLDQSGFGSFLSQDFLNNEDLARAGGADAAGFGFNLDFLGSSSG</sequence>
<dbReference type="GO" id="GO:0008270">
    <property type="term" value="F:zinc ion binding"/>
    <property type="evidence" value="ECO:0007669"/>
    <property type="project" value="InterPro"/>
</dbReference>
<evidence type="ECO:0000256" key="5">
    <source>
        <dbReference type="ARBA" id="ARBA00023242"/>
    </source>
</evidence>
<keyword evidence="3" id="KW-0238">DNA-binding</keyword>
<feature type="region of interest" description="Disordered" evidence="6">
    <location>
        <begin position="140"/>
        <end position="161"/>
    </location>
</feature>
<reference evidence="8" key="1">
    <citation type="submission" date="2023-10" db="EMBL/GenBank/DDBJ databases">
        <authorList>
            <person name="Noh H."/>
        </authorList>
    </citation>
    <scope>NUCLEOTIDE SEQUENCE</scope>
    <source>
        <strain evidence="8">DUCC4014</strain>
    </source>
</reference>
<dbReference type="Pfam" id="PF00172">
    <property type="entry name" value="Zn_clus"/>
    <property type="match status" value="1"/>
</dbReference>
<dbReference type="GO" id="GO:0000981">
    <property type="term" value="F:DNA-binding transcription factor activity, RNA polymerase II-specific"/>
    <property type="evidence" value="ECO:0007669"/>
    <property type="project" value="InterPro"/>
</dbReference>
<dbReference type="InterPro" id="IPR001138">
    <property type="entry name" value="Zn2Cys6_DnaBD"/>
</dbReference>
<dbReference type="CDD" id="cd00067">
    <property type="entry name" value="GAL4"/>
    <property type="match status" value="1"/>
</dbReference>
<dbReference type="Proteomes" id="UP000827549">
    <property type="component" value="Chromosome 3"/>
</dbReference>
<dbReference type="AlphaFoldDB" id="A0AAF1BJN3"/>
<dbReference type="GO" id="GO:0000978">
    <property type="term" value="F:RNA polymerase II cis-regulatory region sequence-specific DNA binding"/>
    <property type="evidence" value="ECO:0007669"/>
    <property type="project" value="TreeGrafter"/>
</dbReference>
<evidence type="ECO:0000313" key="9">
    <source>
        <dbReference type="Proteomes" id="UP000827549"/>
    </source>
</evidence>
<dbReference type="GO" id="GO:0005634">
    <property type="term" value="C:nucleus"/>
    <property type="evidence" value="ECO:0007669"/>
    <property type="project" value="TreeGrafter"/>
</dbReference>
<dbReference type="EMBL" id="CP086716">
    <property type="protein sequence ID" value="WOO80070.1"/>
    <property type="molecule type" value="Genomic_DNA"/>
</dbReference>
<evidence type="ECO:0000313" key="8">
    <source>
        <dbReference type="EMBL" id="WOO80070.1"/>
    </source>
</evidence>
<dbReference type="Gene3D" id="4.10.240.10">
    <property type="entry name" value="Zn(2)-C6 fungal-type DNA-binding domain"/>
    <property type="match status" value="1"/>
</dbReference>
<dbReference type="GO" id="GO:0000435">
    <property type="term" value="P:positive regulation of transcription from RNA polymerase II promoter by galactose"/>
    <property type="evidence" value="ECO:0007669"/>
    <property type="project" value="TreeGrafter"/>
</dbReference>
<dbReference type="InterPro" id="IPR007219">
    <property type="entry name" value="XnlR_reg_dom"/>
</dbReference>
<feature type="region of interest" description="Disordered" evidence="6">
    <location>
        <begin position="177"/>
        <end position="203"/>
    </location>
</feature>
<evidence type="ECO:0000259" key="7">
    <source>
        <dbReference type="PROSITE" id="PS50048"/>
    </source>
</evidence>
<keyword evidence="9" id="KW-1185">Reference proteome</keyword>
<keyword evidence="1" id="KW-0479">Metal-binding</keyword>
<keyword evidence="5" id="KW-0539">Nucleus</keyword>
<keyword evidence="4" id="KW-0804">Transcription</keyword>
<protein>
    <submittedName>
        <fullName evidence="8">Regulatory protein GAL4</fullName>
    </submittedName>
</protein>
<feature type="domain" description="Zn(2)-C6 fungal-type" evidence="7">
    <location>
        <begin position="26"/>
        <end position="55"/>
    </location>
</feature>
<evidence type="ECO:0000256" key="3">
    <source>
        <dbReference type="ARBA" id="ARBA00023125"/>
    </source>
</evidence>
<keyword evidence="2" id="KW-0805">Transcription regulation</keyword>
<evidence type="ECO:0000256" key="1">
    <source>
        <dbReference type="ARBA" id="ARBA00022723"/>
    </source>
</evidence>
<dbReference type="CDD" id="cd12148">
    <property type="entry name" value="fungal_TF_MHR"/>
    <property type="match status" value="1"/>
</dbReference>
<dbReference type="InterPro" id="IPR051127">
    <property type="entry name" value="Fungal_SecMet_Regulators"/>
</dbReference>
<dbReference type="PANTHER" id="PTHR47424">
    <property type="entry name" value="REGULATORY PROTEIN GAL4"/>
    <property type="match status" value="1"/>
</dbReference>
<dbReference type="GO" id="GO:0006351">
    <property type="term" value="P:DNA-templated transcription"/>
    <property type="evidence" value="ECO:0007669"/>
    <property type="project" value="InterPro"/>
</dbReference>
<dbReference type="SMART" id="SM00066">
    <property type="entry name" value="GAL4"/>
    <property type="match status" value="1"/>
</dbReference>
<proteinExistence type="predicted"/>
<dbReference type="PROSITE" id="PS50048">
    <property type="entry name" value="ZN2_CY6_FUNGAL_2"/>
    <property type="match status" value="1"/>
</dbReference>
<organism evidence="8 9">
    <name type="scientific">Vanrija pseudolonga</name>
    <dbReference type="NCBI Taxonomy" id="143232"/>
    <lineage>
        <taxon>Eukaryota</taxon>
        <taxon>Fungi</taxon>
        <taxon>Dikarya</taxon>
        <taxon>Basidiomycota</taxon>
        <taxon>Agaricomycotina</taxon>
        <taxon>Tremellomycetes</taxon>
        <taxon>Trichosporonales</taxon>
        <taxon>Trichosporonaceae</taxon>
        <taxon>Vanrija</taxon>
    </lineage>
</organism>
<gene>
    <name evidence="8" type="primary">GAL4_1</name>
    <name evidence="8" type="ORF">LOC62_03G003582</name>
</gene>
<dbReference type="PROSITE" id="PS00463">
    <property type="entry name" value="ZN2_CY6_FUNGAL_1"/>
    <property type="match status" value="1"/>
</dbReference>
<dbReference type="SUPFAM" id="SSF57701">
    <property type="entry name" value="Zn2/Cys6 DNA-binding domain"/>
    <property type="match status" value="1"/>
</dbReference>
<dbReference type="GeneID" id="87806824"/>
<dbReference type="RefSeq" id="XP_062626102.1">
    <property type="nucleotide sequence ID" value="XM_062770118.1"/>
</dbReference>
<feature type="compositionally biased region" description="Pro residues" evidence="6">
    <location>
        <begin position="147"/>
        <end position="158"/>
    </location>
</feature>
<evidence type="ECO:0000256" key="4">
    <source>
        <dbReference type="ARBA" id="ARBA00023163"/>
    </source>
</evidence>
<feature type="compositionally biased region" description="Basic and acidic residues" evidence="6">
    <location>
        <begin position="185"/>
        <end position="197"/>
    </location>
</feature>
<dbReference type="InterPro" id="IPR036864">
    <property type="entry name" value="Zn2-C6_fun-type_DNA-bd_sf"/>
</dbReference>
<accession>A0AAF1BJN3</accession>
<dbReference type="SMART" id="SM00906">
    <property type="entry name" value="Fungal_trans"/>
    <property type="match status" value="1"/>
</dbReference>
<name>A0AAF1BJN3_9TREE</name>
<evidence type="ECO:0000256" key="6">
    <source>
        <dbReference type="SAM" id="MobiDB-lite"/>
    </source>
</evidence>
<dbReference type="PANTHER" id="PTHR47424:SF3">
    <property type="entry name" value="REGULATORY PROTEIN GAL4"/>
    <property type="match status" value="1"/>
</dbReference>